<gene>
    <name evidence="7" type="primary">LOC101846257</name>
</gene>
<evidence type="ECO:0000256" key="3">
    <source>
        <dbReference type="ARBA" id="ARBA00022723"/>
    </source>
</evidence>
<keyword evidence="5" id="KW-0408">Iron</keyword>
<sequence length="341" mass="38487">MYYYGTNMNFKQAYNFVRIPISDDATKNPFHGAEVVARIPSRWKMNIGYAHSFGVTDNYFVHIEQPLTLSLPRIMTLNIRGAPISDSFVCHPNEPMSFILVSKKTGEKIPITYLAPHGFVFHFINCYEEADHVICDICLYNSSEIIRSAYIEQIINSINSDNSSQLPEANYARFVLPLSLAGAKPGENLVKLPDSCATAVLREGTTDTLDVTREKMFDDSYSFDLPRINDDYAGIKFRYTYGTTIFASDRRLLKLDAVERSVAEWTCESTHQPGEPVFVPRPGSTQEDDGVVMCTILANTTDYSSYLVILDAHSFKEIARASVPSDMKMSLTFHGFFSQRH</sequence>
<organism evidence="6 7">
    <name type="scientific">Aplysia californica</name>
    <name type="common">California sea hare</name>
    <dbReference type="NCBI Taxonomy" id="6500"/>
    <lineage>
        <taxon>Eukaryota</taxon>
        <taxon>Metazoa</taxon>
        <taxon>Spiralia</taxon>
        <taxon>Lophotrochozoa</taxon>
        <taxon>Mollusca</taxon>
        <taxon>Gastropoda</taxon>
        <taxon>Heterobranchia</taxon>
        <taxon>Euthyneura</taxon>
        <taxon>Tectipleura</taxon>
        <taxon>Aplysiida</taxon>
        <taxon>Aplysioidea</taxon>
        <taxon>Aplysiidae</taxon>
        <taxon>Aplysia</taxon>
    </lineage>
</organism>
<protein>
    <submittedName>
        <fullName evidence="7">Beta,beta-carotene 15,15'-dioxygenase</fullName>
    </submittedName>
</protein>
<dbReference type="PANTHER" id="PTHR10543:SF24">
    <property type="entry name" value="CAROTENOID ISOMEROOXYGENASE"/>
    <property type="match status" value="1"/>
</dbReference>
<comment type="cofactor">
    <cofactor evidence="1">
        <name>Fe(2+)</name>
        <dbReference type="ChEBI" id="CHEBI:29033"/>
    </cofactor>
</comment>
<dbReference type="InterPro" id="IPR004294">
    <property type="entry name" value="Carotenoid_Oase"/>
</dbReference>
<evidence type="ECO:0000313" key="6">
    <source>
        <dbReference type="Proteomes" id="UP000694888"/>
    </source>
</evidence>
<dbReference type="Proteomes" id="UP000694888">
    <property type="component" value="Unplaced"/>
</dbReference>
<comment type="similarity">
    <text evidence="2">Belongs to the carotenoid oxygenase family.</text>
</comment>
<accession>A0ABM1ACS7</accession>
<keyword evidence="4" id="KW-0560">Oxidoreductase</keyword>
<dbReference type="GeneID" id="101846257"/>
<keyword evidence="3" id="KW-0479">Metal-binding</keyword>
<reference evidence="7" key="1">
    <citation type="submission" date="2025-08" db="UniProtKB">
        <authorList>
            <consortium name="RefSeq"/>
        </authorList>
    </citation>
    <scope>IDENTIFICATION</scope>
</reference>
<evidence type="ECO:0000256" key="1">
    <source>
        <dbReference type="ARBA" id="ARBA00001954"/>
    </source>
</evidence>
<name>A0ABM1ACS7_APLCA</name>
<dbReference type="PANTHER" id="PTHR10543">
    <property type="entry name" value="BETA-CAROTENE DIOXYGENASE"/>
    <property type="match status" value="1"/>
</dbReference>
<dbReference type="RefSeq" id="XP_012945219.1">
    <property type="nucleotide sequence ID" value="XM_013089765.2"/>
</dbReference>
<evidence type="ECO:0000256" key="2">
    <source>
        <dbReference type="ARBA" id="ARBA00006787"/>
    </source>
</evidence>
<evidence type="ECO:0000256" key="4">
    <source>
        <dbReference type="ARBA" id="ARBA00023002"/>
    </source>
</evidence>
<keyword evidence="6" id="KW-1185">Reference proteome</keyword>
<evidence type="ECO:0000256" key="5">
    <source>
        <dbReference type="ARBA" id="ARBA00023004"/>
    </source>
</evidence>
<evidence type="ECO:0000313" key="7">
    <source>
        <dbReference type="RefSeq" id="XP_012945219.1"/>
    </source>
</evidence>
<proteinExistence type="inferred from homology"/>
<dbReference type="Pfam" id="PF03055">
    <property type="entry name" value="RPE65"/>
    <property type="match status" value="1"/>
</dbReference>